<feature type="binding site" evidence="10">
    <location>
        <position position="175"/>
    </location>
    <ligand>
        <name>substrate</name>
    </ligand>
</feature>
<keyword evidence="7 10" id="KW-0546">Nucleotide metabolism</keyword>
<dbReference type="NCBIfam" id="NF011397">
    <property type="entry name" value="PRK14822.1"/>
    <property type="match status" value="1"/>
</dbReference>
<dbReference type="SUPFAM" id="SSF52972">
    <property type="entry name" value="ITPase-like"/>
    <property type="match status" value="1"/>
</dbReference>
<evidence type="ECO:0000256" key="7">
    <source>
        <dbReference type="ARBA" id="ARBA00023080"/>
    </source>
</evidence>
<feature type="binding site" evidence="10">
    <location>
        <position position="72"/>
    </location>
    <ligand>
        <name>substrate</name>
    </ligand>
</feature>
<dbReference type="GO" id="GO:0000166">
    <property type="term" value="F:nucleotide binding"/>
    <property type="evidence" value="ECO:0007669"/>
    <property type="project" value="UniProtKB-KW"/>
</dbReference>
<dbReference type="OrthoDB" id="9807456at2"/>
<protein>
    <recommendedName>
        <fullName evidence="10">dITP/XTP pyrophosphatase</fullName>
        <ecNumber evidence="10">3.6.1.66</ecNumber>
    </recommendedName>
    <alternativeName>
        <fullName evidence="10">Non-canonical purine NTP pyrophosphatase</fullName>
    </alternativeName>
    <alternativeName>
        <fullName evidence="10">Non-standard purine NTP pyrophosphatase</fullName>
    </alternativeName>
    <alternativeName>
        <fullName evidence="10">Nucleoside-triphosphate diphosphatase</fullName>
    </alternativeName>
    <alternativeName>
        <fullName evidence="10">Nucleoside-triphosphate pyrophosphatase</fullName>
        <shortName evidence="10">NTPase</shortName>
    </alternativeName>
</protein>
<dbReference type="RefSeq" id="WP_147803468.1">
    <property type="nucleotide sequence ID" value="NZ_CP144914.1"/>
</dbReference>
<dbReference type="InterPro" id="IPR002637">
    <property type="entry name" value="RdgB/HAM1"/>
</dbReference>
<keyword evidence="13" id="KW-1185">Reference proteome</keyword>
<comment type="similarity">
    <text evidence="1 10 11">Belongs to the HAM1 NTPase family.</text>
</comment>
<comment type="catalytic activity">
    <reaction evidence="10">
        <text>ITP + H2O = IMP + diphosphate + H(+)</text>
        <dbReference type="Rhea" id="RHEA:29399"/>
        <dbReference type="ChEBI" id="CHEBI:15377"/>
        <dbReference type="ChEBI" id="CHEBI:15378"/>
        <dbReference type="ChEBI" id="CHEBI:33019"/>
        <dbReference type="ChEBI" id="CHEBI:58053"/>
        <dbReference type="ChEBI" id="CHEBI:61402"/>
        <dbReference type="EC" id="3.6.1.66"/>
    </reaction>
</comment>
<dbReference type="GO" id="GO:0046872">
    <property type="term" value="F:metal ion binding"/>
    <property type="evidence" value="ECO:0007669"/>
    <property type="project" value="UniProtKB-KW"/>
</dbReference>
<name>A0A5C7FI50_9BACI</name>
<keyword evidence="3 10" id="KW-0479">Metal-binding</keyword>
<keyword evidence="5 10" id="KW-0378">Hydrolase</keyword>
<dbReference type="Pfam" id="PF01725">
    <property type="entry name" value="Ham1p_like"/>
    <property type="match status" value="1"/>
</dbReference>
<evidence type="ECO:0000256" key="11">
    <source>
        <dbReference type="RuleBase" id="RU003781"/>
    </source>
</evidence>
<dbReference type="GO" id="GO:0036222">
    <property type="term" value="F:XTP diphosphatase activity"/>
    <property type="evidence" value="ECO:0007669"/>
    <property type="project" value="UniProtKB-UniRule"/>
</dbReference>
<comment type="cofactor">
    <cofactor evidence="10">
        <name>Mg(2+)</name>
        <dbReference type="ChEBI" id="CHEBI:18420"/>
    </cofactor>
    <text evidence="10">Binds 1 Mg(2+) ion per subunit.</text>
</comment>
<organism evidence="12 13">
    <name type="scientific">Alkalicoccus halolimnae</name>
    <dbReference type="NCBI Taxonomy" id="1667239"/>
    <lineage>
        <taxon>Bacteria</taxon>
        <taxon>Bacillati</taxon>
        <taxon>Bacillota</taxon>
        <taxon>Bacilli</taxon>
        <taxon>Bacillales</taxon>
        <taxon>Bacillaceae</taxon>
        <taxon>Alkalicoccus</taxon>
    </lineage>
</organism>
<feature type="binding site" evidence="10">
    <location>
        <begin position="9"/>
        <end position="14"/>
    </location>
    <ligand>
        <name>substrate</name>
    </ligand>
</feature>
<comment type="catalytic activity">
    <reaction evidence="8 10">
        <text>dITP + H2O = dIMP + diphosphate + H(+)</text>
        <dbReference type="Rhea" id="RHEA:28342"/>
        <dbReference type="ChEBI" id="CHEBI:15377"/>
        <dbReference type="ChEBI" id="CHEBI:15378"/>
        <dbReference type="ChEBI" id="CHEBI:33019"/>
        <dbReference type="ChEBI" id="CHEBI:61194"/>
        <dbReference type="ChEBI" id="CHEBI:61382"/>
        <dbReference type="EC" id="3.6.1.66"/>
    </reaction>
</comment>
<dbReference type="Proteomes" id="UP000321816">
    <property type="component" value="Chromosome"/>
</dbReference>
<dbReference type="PANTHER" id="PTHR11067">
    <property type="entry name" value="INOSINE TRIPHOSPHATE PYROPHOSPHATASE/HAM1 PROTEIN"/>
    <property type="match status" value="1"/>
</dbReference>
<feature type="active site" description="Proton acceptor" evidence="10">
    <location>
        <position position="71"/>
    </location>
</feature>
<proteinExistence type="inferred from homology"/>
<evidence type="ECO:0000256" key="5">
    <source>
        <dbReference type="ARBA" id="ARBA00022801"/>
    </source>
</evidence>
<evidence type="ECO:0000256" key="9">
    <source>
        <dbReference type="ARBA" id="ARBA00052017"/>
    </source>
</evidence>
<accession>A0A5C7FI50</accession>
<dbReference type="Gene3D" id="3.90.950.10">
    <property type="match status" value="1"/>
</dbReference>
<dbReference type="GO" id="GO:0009146">
    <property type="term" value="P:purine nucleoside triphosphate catabolic process"/>
    <property type="evidence" value="ECO:0007669"/>
    <property type="project" value="UniProtKB-UniRule"/>
</dbReference>
<comment type="function">
    <text evidence="10">Pyrophosphatase that catalyzes the hydrolysis of nucleoside triphosphates to their monophosphate derivatives, with a high preference for the non-canonical purine nucleotides XTP (xanthosine triphosphate), dITP (deoxyinosine triphosphate) and ITP. Seems to function as a house-cleaning enzyme that removes non-canonical purine nucleotides from the nucleotide pool, thus preventing their incorporation into DNA/RNA and avoiding chromosomal lesions.</text>
</comment>
<evidence type="ECO:0000313" key="13">
    <source>
        <dbReference type="Proteomes" id="UP000321816"/>
    </source>
</evidence>
<dbReference type="EC" id="3.6.1.66" evidence="10"/>
<evidence type="ECO:0000256" key="2">
    <source>
        <dbReference type="ARBA" id="ARBA00011738"/>
    </source>
</evidence>
<dbReference type="AlphaFoldDB" id="A0A5C7FI50"/>
<dbReference type="EMBL" id="CP144914">
    <property type="protein sequence ID" value="WWD79223.1"/>
    <property type="molecule type" value="Genomic_DNA"/>
</dbReference>
<dbReference type="FunFam" id="3.90.950.10:FF:000001">
    <property type="entry name" value="dITP/XTP pyrophosphatase"/>
    <property type="match status" value="1"/>
</dbReference>
<dbReference type="GO" id="GO:0005829">
    <property type="term" value="C:cytosol"/>
    <property type="evidence" value="ECO:0007669"/>
    <property type="project" value="TreeGrafter"/>
</dbReference>
<feature type="binding site" evidence="10">
    <location>
        <position position="71"/>
    </location>
    <ligand>
        <name>Mg(2+)</name>
        <dbReference type="ChEBI" id="CHEBI:18420"/>
    </ligand>
</feature>
<reference evidence="12 13" key="1">
    <citation type="submission" date="2024-01" db="EMBL/GenBank/DDBJ databases">
        <title>Complete Genome Sequence of Alkalicoccus halolimnae BZ-SZ-XJ29T, a Moderately Halophilic Bacterium Isolated from a Salt Lake.</title>
        <authorList>
            <person name="Zhao B."/>
        </authorList>
    </citation>
    <scope>NUCLEOTIDE SEQUENCE [LARGE SCALE GENOMIC DNA]</scope>
    <source>
        <strain evidence="12 13">BZ-SZ-XJ29</strain>
    </source>
</reference>
<dbReference type="InterPro" id="IPR020922">
    <property type="entry name" value="dITP/XTP_pyrophosphatase"/>
</dbReference>
<feature type="binding site" evidence="10">
    <location>
        <begin position="152"/>
        <end position="155"/>
    </location>
    <ligand>
        <name>substrate</name>
    </ligand>
</feature>
<gene>
    <name evidence="12" type="ORF">FTX54_012450</name>
</gene>
<evidence type="ECO:0000256" key="4">
    <source>
        <dbReference type="ARBA" id="ARBA00022741"/>
    </source>
</evidence>
<evidence type="ECO:0000313" key="12">
    <source>
        <dbReference type="EMBL" id="WWD79223.1"/>
    </source>
</evidence>
<feature type="binding site" evidence="10">
    <location>
        <begin position="180"/>
        <end position="181"/>
    </location>
    <ligand>
        <name>substrate</name>
    </ligand>
</feature>
<dbReference type="GO" id="GO:0017111">
    <property type="term" value="F:ribonucleoside triphosphate phosphatase activity"/>
    <property type="evidence" value="ECO:0007669"/>
    <property type="project" value="InterPro"/>
</dbReference>
<evidence type="ECO:0000256" key="1">
    <source>
        <dbReference type="ARBA" id="ARBA00008023"/>
    </source>
</evidence>
<keyword evidence="6 10" id="KW-0460">Magnesium</keyword>
<comment type="catalytic activity">
    <reaction evidence="9 10">
        <text>XTP + H2O = XMP + diphosphate + H(+)</text>
        <dbReference type="Rhea" id="RHEA:28610"/>
        <dbReference type="ChEBI" id="CHEBI:15377"/>
        <dbReference type="ChEBI" id="CHEBI:15378"/>
        <dbReference type="ChEBI" id="CHEBI:33019"/>
        <dbReference type="ChEBI" id="CHEBI:57464"/>
        <dbReference type="ChEBI" id="CHEBI:61314"/>
        <dbReference type="EC" id="3.6.1.66"/>
    </reaction>
</comment>
<dbReference type="NCBIfam" id="TIGR00042">
    <property type="entry name" value="RdgB/HAM1 family non-canonical purine NTP pyrophosphatase"/>
    <property type="match status" value="1"/>
</dbReference>
<dbReference type="HAMAP" id="MF_01405">
    <property type="entry name" value="Non_canon_purine_NTPase"/>
    <property type="match status" value="1"/>
</dbReference>
<comment type="subunit">
    <text evidence="2 10">Homodimer.</text>
</comment>
<dbReference type="GO" id="GO:0036220">
    <property type="term" value="F:ITP diphosphatase activity"/>
    <property type="evidence" value="ECO:0007669"/>
    <property type="project" value="UniProtKB-UniRule"/>
</dbReference>
<dbReference type="InterPro" id="IPR029001">
    <property type="entry name" value="ITPase-like_fam"/>
</dbReference>
<evidence type="ECO:0000256" key="6">
    <source>
        <dbReference type="ARBA" id="ARBA00022842"/>
    </source>
</evidence>
<dbReference type="KEGG" id="ahal:FTX54_012450"/>
<keyword evidence="4 10" id="KW-0547">Nucleotide-binding</keyword>
<dbReference type="PANTHER" id="PTHR11067:SF9">
    <property type="entry name" value="INOSINE TRIPHOSPHATE PYROPHOSPHATASE"/>
    <property type="match status" value="1"/>
</dbReference>
<evidence type="ECO:0000256" key="3">
    <source>
        <dbReference type="ARBA" id="ARBA00022723"/>
    </source>
</evidence>
<dbReference type="GO" id="GO:0035870">
    <property type="term" value="F:dITP diphosphatase activity"/>
    <property type="evidence" value="ECO:0007669"/>
    <property type="project" value="UniProtKB-UniRule"/>
</dbReference>
<comment type="caution">
    <text evidence="10">Lacks conserved residue(s) required for the propagation of feature annotation.</text>
</comment>
<evidence type="ECO:0000256" key="8">
    <source>
        <dbReference type="ARBA" id="ARBA00051875"/>
    </source>
</evidence>
<dbReference type="CDD" id="cd00515">
    <property type="entry name" value="HAM1"/>
    <property type="match status" value="1"/>
</dbReference>
<dbReference type="GO" id="GO:0009117">
    <property type="term" value="P:nucleotide metabolic process"/>
    <property type="evidence" value="ECO:0007669"/>
    <property type="project" value="UniProtKB-KW"/>
</dbReference>
<evidence type="ECO:0000256" key="10">
    <source>
        <dbReference type="HAMAP-Rule" id="MF_01405"/>
    </source>
</evidence>
<sequence length="197" mass="22102">MLREIFIASNNKGKIEEFRAFFSAKDIAVRSLQDLPEEIDVVEDGETFEANAEKKAVEIGRKFHIAVLADDSGLEVDALNGEPGIYSARYAGEEKNDEANNKKLLQKLAGKDNRTARFVCALAVYDPERGIKTVRGTVEGEIGETAHGTNGFGYDPLFYVTEKDCFMAELNREEKNKVSHRARALHELDAEWQKWSS</sequence>